<evidence type="ECO:0000313" key="5">
    <source>
        <dbReference type="EMBL" id="SVB73672.1"/>
    </source>
</evidence>
<dbReference type="EMBL" id="UINC01055137">
    <property type="protein sequence ID" value="SVB73672.1"/>
    <property type="molecule type" value="Genomic_DNA"/>
</dbReference>
<dbReference type="PANTHER" id="PTHR36843">
    <property type="entry name" value="HEME-DEPENDENT PEROXIDASE YWFI-RELATED"/>
    <property type="match status" value="1"/>
</dbReference>
<name>A0A382GFN7_9ZZZZ</name>
<gene>
    <name evidence="5" type="ORF">METZ01_LOCUS226526</name>
</gene>
<dbReference type="Gene3D" id="3.30.70.1030">
    <property type="entry name" value="Apc35880, domain 1"/>
    <property type="match status" value="2"/>
</dbReference>
<dbReference type="GO" id="GO:0015979">
    <property type="term" value="P:photosynthesis"/>
    <property type="evidence" value="ECO:0007669"/>
    <property type="project" value="InterPro"/>
</dbReference>
<proteinExistence type="predicted"/>
<dbReference type="GO" id="GO:0046872">
    <property type="term" value="F:metal ion binding"/>
    <property type="evidence" value="ECO:0007669"/>
    <property type="project" value="UniProtKB-KW"/>
</dbReference>
<dbReference type="InterPro" id="IPR042298">
    <property type="entry name" value="P-CP_red_C"/>
</dbReference>
<sequence>MAVDSKELEDFMPNTELEWSETAIARMKNVPFFVRKSVVRGIEQYAKDKGVSLIDDDVVSRARQEREGGAIEEARKKKASKAESQAVVPEVEIKRQFVNFAFYKLDPSFRRLPKERKEAAKKEFLDVLEEYDANTDMILLGYTMVGIRADVDIMLWRISYEMENFQKMTTRMYQTDLGSFLTPSYSYLSQTKRSMYQDMFNPEHEEDRTHIIPGKAKYLFIYPFVKTREWYLLTQFTRQGIMDEHIYVGNKYPSVKLNTSYSFGIDDQEFVVAFETDYPQDFVDLVMDLRETQGSLYVERDTPIFTCVANSLEDTISSLGI</sequence>
<organism evidence="5">
    <name type="scientific">marine metagenome</name>
    <dbReference type="NCBI Taxonomy" id="408172"/>
    <lineage>
        <taxon>unclassified sequences</taxon>
        <taxon>metagenomes</taxon>
        <taxon>ecological metagenomes</taxon>
    </lineage>
</organism>
<evidence type="ECO:0000256" key="1">
    <source>
        <dbReference type="ARBA" id="ARBA00022617"/>
    </source>
</evidence>
<protein>
    <recommendedName>
        <fullName evidence="4">Light-independent protochlorophyllide reductase subunit B-like C-terminal domain-containing protein</fullName>
    </recommendedName>
</protein>
<dbReference type="GO" id="GO:0020037">
    <property type="term" value="F:heme binding"/>
    <property type="evidence" value="ECO:0007669"/>
    <property type="project" value="InterPro"/>
</dbReference>
<dbReference type="Pfam" id="PF08369">
    <property type="entry name" value="PCP_red"/>
    <property type="match status" value="1"/>
</dbReference>
<keyword evidence="2" id="KW-0479">Metal-binding</keyword>
<dbReference type="PANTHER" id="PTHR36843:SF1">
    <property type="entry name" value="COPROHEME DECARBOXYLASE"/>
    <property type="match status" value="1"/>
</dbReference>
<dbReference type="SUPFAM" id="SSF54909">
    <property type="entry name" value="Dimeric alpha+beta barrel"/>
    <property type="match status" value="1"/>
</dbReference>
<dbReference type="Pfam" id="PF06778">
    <property type="entry name" value="Chlor_dismutase"/>
    <property type="match status" value="1"/>
</dbReference>
<dbReference type="AlphaFoldDB" id="A0A382GFN7"/>
<keyword evidence="3" id="KW-0408">Iron</keyword>
<dbReference type="Gene3D" id="1.10.8.550">
    <property type="entry name" value="Proto-chlorophyllide reductase 57 kD subunit B"/>
    <property type="match status" value="1"/>
</dbReference>
<accession>A0A382GFN7</accession>
<evidence type="ECO:0000256" key="2">
    <source>
        <dbReference type="ARBA" id="ARBA00022723"/>
    </source>
</evidence>
<evidence type="ECO:0000259" key="4">
    <source>
        <dbReference type="Pfam" id="PF08369"/>
    </source>
</evidence>
<dbReference type="InterPro" id="IPR010644">
    <property type="entry name" value="ChdC/CLD"/>
</dbReference>
<feature type="domain" description="Light-independent protochlorophyllide reductase subunit B-like C-terminal" evidence="4">
    <location>
        <begin position="19"/>
        <end position="63"/>
    </location>
</feature>
<keyword evidence="1" id="KW-0349">Heme</keyword>
<dbReference type="GO" id="GO:0015995">
    <property type="term" value="P:chlorophyll biosynthetic process"/>
    <property type="evidence" value="ECO:0007669"/>
    <property type="project" value="InterPro"/>
</dbReference>
<dbReference type="InterPro" id="IPR011008">
    <property type="entry name" value="Dimeric_a/b-barrel"/>
</dbReference>
<reference evidence="5" key="1">
    <citation type="submission" date="2018-05" db="EMBL/GenBank/DDBJ databases">
        <authorList>
            <person name="Lanie J.A."/>
            <person name="Ng W.-L."/>
            <person name="Kazmierczak K.M."/>
            <person name="Andrzejewski T.M."/>
            <person name="Davidsen T.M."/>
            <person name="Wayne K.J."/>
            <person name="Tettelin H."/>
            <person name="Glass J.I."/>
            <person name="Rusch D."/>
            <person name="Podicherti R."/>
            <person name="Tsui H.-C.T."/>
            <person name="Winkler M.E."/>
        </authorList>
    </citation>
    <scope>NUCLEOTIDE SEQUENCE</scope>
</reference>
<dbReference type="InterPro" id="IPR013580">
    <property type="entry name" value="LI-POR_suB-like_C"/>
</dbReference>
<dbReference type="GO" id="GO:0016491">
    <property type="term" value="F:oxidoreductase activity"/>
    <property type="evidence" value="ECO:0007669"/>
    <property type="project" value="InterPro"/>
</dbReference>
<evidence type="ECO:0000256" key="3">
    <source>
        <dbReference type="ARBA" id="ARBA00023004"/>
    </source>
</evidence>